<sequence length="101" mass="11749">MADGRVPIRIDIVIEYVYHYCMTTKLTLSINSDVVEKAKMLLQSKNQSLSGLVEGYFRLLIKTKQQRNVDTSVVKELTGIAKKLDRSEKQTIYEYLQEKYK</sequence>
<evidence type="ECO:0000313" key="2">
    <source>
        <dbReference type="Proteomes" id="UP000034932"/>
    </source>
</evidence>
<dbReference type="AlphaFoldDB" id="A0A0G0LPM2"/>
<name>A0A0G0LPM2_9BACT</name>
<evidence type="ECO:0008006" key="3">
    <source>
        <dbReference type="Google" id="ProtNLM"/>
    </source>
</evidence>
<dbReference type="EMBL" id="LBVW01000007">
    <property type="protein sequence ID" value="KKQ93833.1"/>
    <property type="molecule type" value="Genomic_DNA"/>
</dbReference>
<accession>A0A0G0LPM2</accession>
<dbReference type="STRING" id="1618573.UT19_C0007G0077"/>
<dbReference type="InterPro" id="IPR045944">
    <property type="entry name" value="DUF6364"/>
</dbReference>
<protein>
    <recommendedName>
        <fullName evidence="3">Antitoxin</fullName>
    </recommendedName>
</protein>
<dbReference type="Pfam" id="PF19891">
    <property type="entry name" value="DUF6364"/>
    <property type="match status" value="1"/>
</dbReference>
<proteinExistence type="predicted"/>
<comment type="caution">
    <text evidence="1">The sequence shown here is derived from an EMBL/GenBank/DDBJ whole genome shotgun (WGS) entry which is preliminary data.</text>
</comment>
<reference evidence="1 2" key="1">
    <citation type="journal article" date="2015" name="Nature">
        <title>rRNA introns, odd ribosomes, and small enigmatic genomes across a large radiation of phyla.</title>
        <authorList>
            <person name="Brown C.T."/>
            <person name="Hug L.A."/>
            <person name="Thomas B.C."/>
            <person name="Sharon I."/>
            <person name="Castelle C.J."/>
            <person name="Singh A."/>
            <person name="Wilkins M.J."/>
            <person name="Williams K.H."/>
            <person name="Banfield J.F."/>
        </authorList>
    </citation>
    <scope>NUCLEOTIDE SEQUENCE [LARGE SCALE GENOMIC DNA]</scope>
</reference>
<evidence type="ECO:0000313" key="1">
    <source>
        <dbReference type="EMBL" id="KKQ93833.1"/>
    </source>
</evidence>
<dbReference type="Proteomes" id="UP000034932">
    <property type="component" value="Unassembled WGS sequence"/>
</dbReference>
<gene>
    <name evidence="1" type="ORF">UT19_C0007G0077</name>
</gene>
<organism evidence="1 2">
    <name type="scientific">Candidatus Woesebacteria bacterium GW2011_GWB1_39_10b</name>
    <dbReference type="NCBI Taxonomy" id="1618573"/>
    <lineage>
        <taxon>Bacteria</taxon>
        <taxon>Candidatus Woeseibacteriota</taxon>
    </lineage>
</organism>